<dbReference type="GO" id="GO:0016054">
    <property type="term" value="P:organic acid catabolic process"/>
    <property type="evidence" value="ECO:0007669"/>
    <property type="project" value="UniProtKB-ARBA"/>
</dbReference>
<evidence type="ECO:0000256" key="1">
    <source>
        <dbReference type="ARBA" id="ARBA00009080"/>
    </source>
</evidence>
<keyword evidence="8" id="KW-1185">Reference proteome</keyword>
<evidence type="ECO:0000256" key="2">
    <source>
        <dbReference type="ARBA" id="ARBA00023002"/>
    </source>
</evidence>
<dbReference type="GO" id="GO:0016491">
    <property type="term" value="F:oxidoreductase activity"/>
    <property type="evidence" value="ECO:0007669"/>
    <property type="project" value="UniProtKB-KW"/>
</dbReference>
<dbReference type="GO" id="GO:0051287">
    <property type="term" value="F:NAD binding"/>
    <property type="evidence" value="ECO:0007669"/>
    <property type="project" value="InterPro"/>
</dbReference>
<dbReference type="Pfam" id="PF14833">
    <property type="entry name" value="NAD_binding_11"/>
    <property type="match status" value="1"/>
</dbReference>
<dbReference type="STRING" id="1091494.MEALZ_3410"/>
<dbReference type="HOGENOM" id="CLU_035117_1_0_6"/>
<dbReference type="Proteomes" id="UP000008315">
    <property type="component" value="Chromosome"/>
</dbReference>
<organism evidence="7 8">
    <name type="scientific">Methylotuvimicrobium alcaliphilum (strain DSM 19304 / NCIMB 14124 / VKM B-2133 / 20Z)</name>
    <name type="common">Methylomicrobium alcaliphilum</name>
    <dbReference type="NCBI Taxonomy" id="1091494"/>
    <lineage>
        <taxon>Bacteria</taxon>
        <taxon>Pseudomonadati</taxon>
        <taxon>Pseudomonadota</taxon>
        <taxon>Gammaproteobacteria</taxon>
        <taxon>Methylococcales</taxon>
        <taxon>Methylococcaceae</taxon>
        <taxon>Methylotuvimicrobium</taxon>
    </lineage>
</organism>
<dbReference type="AlphaFoldDB" id="G4SUC4"/>
<dbReference type="PROSITE" id="PS00895">
    <property type="entry name" value="3_HYDROXYISOBUT_DH"/>
    <property type="match status" value="1"/>
</dbReference>
<dbReference type="InterPro" id="IPR036291">
    <property type="entry name" value="NAD(P)-bd_dom_sf"/>
</dbReference>
<dbReference type="InterPro" id="IPR006115">
    <property type="entry name" value="6PGDH_NADP-bd"/>
</dbReference>
<dbReference type="PANTHER" id="PTHR43060:SF15">
    <property type="entry name" value="3-HYDROXYISOBUTYRATE DEHYDROGENASE-LIKE 1, MITOCHONDRIAL-RELATED"/>
    <property type="match status" value="1"/>
</dbReference>
<dbReference type="InterPro" id="IPR002204">
    <property type="entry name" value="3-OH-isobutyrate_DH-rel_CS"/>
</dbReference>
<dbReference type="Gene3D" id="1.10.1040.10">
    <property type="entry name" value="N-(1-d-carboxylethyl)-l-norvaline Dehydrogenase, domain 2"/>
    <property type="match status" value="1"/>
</dbReference>
<dbReference type="Pfam" id="PF03446">
    <property type="entry name" value="NAD_binding_2"/>
    <property type="match status" value="1"/>
</dbReference>
<evidence type="ECO:0000256" key="4">
    <source>
        <dbReference type="PIRSR" id="PIRSR000103-1"/>
    </source>
</evidence>
<dbReference type="InterPro" id="IPR029154">
    <property type="entry name" value="HIBADH-like_NADP-bd"/>
</dbReference>
<name>G4SUC4_META2</name>
<sequence>MISIGLIGLGAMGAGMAKNLAKAGFLAGVYNRTACKAQSLADELGVVAFDTPSALAATCDVIFMCVSRDEDVLEMVTAVAQTVKSGAVVVDMSTVSSSTAQQAAAILAEKQAQFLDAPVSGGVEGAKKGTLAMMVGGSNEALEKIRPILAAIAARILHMGPVGSGQATKAVNQIMAAGINQAVTEALAFGKAQGLPMKKVIEVVSGGAAGNWFLEHRGPTMMQNTFAPGFKLALHHKDLEICRKMAENADISIPLAEMTLLNYAQLMEQGFGDEDISALYRLKMPHKLS</sequence>
<accession>G4SUC4</accession>
<dbReference type="KEGG" id="mah:MEALZ_3410"/>
<evidence type="ECO:0000313" key="7">
    <source>
        <dbReference type="EMBL" id="CCE25073.1"/>
    </source>
</evidence>
<dbReference type="PANTHER" id="PTHR43060">
    <property type="entry name" value="3-HYDROXYISOBUTYRATE DEHYDROGENASE-LIKE 1, MITOCHONDRIAL-RELATED"/>
    <property type="match status" value="1"/>
</dbReference>
<dbReference type="GO" id="GO:0050661">
    <property type="term" value="F:NADP binding"/>
    <property type="evidence" value="ECO:0007669"/>
    <property type="project" value="InterPro"/>
</dbReference>
<gene>
    <name evidence="7" type="ordered locus">MEALZ_3410</name>
</gene>
<dbReference type="SUPFAM" id="SSF51735">
    <property type="entry name" value="NAD(P)-binding Rossmann-fold domains"/>
    <property type="match status" value="1"/>
</dbReference>
<keyword evidence="2" id="KW-0560">Oxidoreductase</keyword>
<reference evidence="8" key="1">
    <citation type="journal article" date="2012" name="J. Bacteriol.">
        <title>Genome sequence of the haloalkaliphilic methanotrophic bacterium Methylomicrobium alcaliphilum 20Z.</title>
        <authorList>
            <person name="Vuilleumier S."/>
            <person name="Khmelenina V.N."/>
            <person name="Bringel F."/>
            <person name="Reshetnikov A.S."/>
            <person name="Lajus A."/>
            <person name="Mangenot S."/>
            <person name="Rouy Z."/>
            <person name="Op den Camp H.J."/>
            <person name="Jetten M.S."/>
            <person name="Dispirito A.A."/>
            <person name="Dunfield P."/>
            <person name="Klotz M.G."/>
            <person name="Semrau J.D."/>
            <person name="Stein L.Y."/>
            <person name="Barbe V."/>
            <person name="Medigue C."/>
            <person name="Trotsenko Y.A."/>
            <person name="Kalyuzhnaya M.G."/>
        </authorList>
    </citation>
    <scope>NUCLEOTIDE SEQUENCE [LARGE SCALE GENOMIC DNA]</scope>
    <source>
        <strain evidence="8">DSM 19304 / NCIMB 14124 / VKM B-2133 / 20Z</strain>
    </source>
</reference>
<comment type="similarity">
    <text evidence="1">Belongs to the HIBADH-related family.</text>
</comment>
<evidence type="ECO:0000256" key="3">
    <source>
        <dbReference type="ARBA" id="ARBA00023027"/>
    </source>
</evidence>
<protein>
    <submittedName>
        <fullName evidence="7">6-phosphogluconate dehydrogenase NAD-binding</fullName>
    </submittedName>
</protein>
<feature type="domain" description="3-hydroxyisobutyrate dehydrogenase-like NAD-binding" evidence="6">
    <location>
        <begin position="163"/>
        <end position="282"/>
    </location>
</feature>
<dbReference type="PIRSF" id="PIRSF000103">
    <property type="entry name" value="HIBADH"/>
    <property type="match status" value="1"/>
</dbReference>
<feature type="domain" description="6-phosphogluconate dehydrogenase NADP-binding" evidence="5">
    <location>
        <begin position="3"/>
        <end position="160"/>
    </location>
</feature>
<dbReference type="InterPro" id="IPR008927">
    <property type="entry name" value="6-PGluconate_DH-like_C_sf"/>
</dbReference>
<dbReference type="SUPFAM" id="SSF48179">
    <property type="entry name" value="6-phosphogluconate dehydrogenase C-terminal domain-like"/>
    <property type="match status" value="1"/>
</dbReference>
<dbReference type="InterPro" id="IPR015815">
    <property type="entry name" value="HIBADH-related"/>
</dbReference>
<evidence type="ECO:0000259" key="5">
    <source>
        <dbReference type="Pfam" id="PF03446"/>
    </source>
</evidence>
<keyword evidence="3" id="KW-0520">NAD</keyword>
<dbReference type="InterPro" id="IPR013328">
    <property type="entry name" value="6PGD_dom2"/>
</dbReference>
<proteinExistence type="inferred from homology"/>
<evidence type="ECO:0000259" key="6">
    <source>
        <dbReference type="Pfam" id="PF14833"/>
    </source>
</evidence>
<evidence type="ECO:0000313" key="8">
    <source>
        <dbReference type="Proteomes" id="UP000008315"/>
    </source>
</evidence>
<dbReference type="PATRIC" id="fig|271065.3.peg.3517"/>
<dbReference type="Gene3D" id="3.40.50.720">
    <property type="entry name" value="NAD(P)-binding Rossmann-like Domain"/>
    <property type="match status" value="1"/>
</dbReference>
<feature type="active site" evidence="4">
    <location>
        <position position="169"/>
    </location>
</feature>
<dbReference type="EMBL" id="FO082060">
    <property type="protein sequence ID" value="CCE25073.1"/>
    <property type="molecule type" value="Genomic_DNA"/>
</dbReference>